<protein>
    <submittedName>
        <fullName evidence="1">Uncharacterized protein</fullName>
    </submittedName>
</protein>
<gene>
    <name evidence="1" type="ORF">AD1_031</name>
</gene>
<dbReference type="Proteomes" id="UP000262440">
    <property type="component" value="Segment"/>
</dbReference>
<organism evidence="1 2">
    <name type="scientific">Dickeya phage vB_DsoM_AD1</name>
    <dbReference type="NCBI Taxonomy" id="2283029"/>
    <lineage>
        <taxon>Viruses</taxon>
        <taxon>Duplodnaviria</taxon>
        <taxon>Heunggongvirae</taxon>
        <taxon>Uroviricota</taxon>
        <taxon>Caudoviricetes</taxon>
        <taxon>Alexandravirus</taxon>
        <taxon>Alexandravirus AD1</taxon>
    </lineage>
</organism>
<accession>A0A384ZXX6</accession>
<name>A0A384ZXX6_9CAUD</name>
<proteinExistence type="predicted"/>
<dbReference type="EMBL" id="MH460463">
    <property type="protein sequence ID" value="AXG67075.1"/>
    <property type="molecule type" value="Genomic_DNA"/>
</dbReference>
<reference evidence="1 2" key="1">
    <citation type="journal article" date="2018" name="Front. Microbiol.">
        <title>Jumbo Bacteriophages Are Represented Within an Increasing Diversity of Environmental Viruses Infecting the Emerging Phytopathogen, Dickeya solani.</title>
        <authorList>
            <person name="Day A.W."/>
            <person name="Ahn J."/>
            <person name="Salmond G.P.C."/>
        </authorList>
    </citation>
    <scope>NUCLEOTIDE SEQUENCE [LARGE SCALE GENOMIC DNA]</scope>
</reference>
<evidence type="ECO:0000313" key="1">
    <source>
        <dbReference type="EMBL" id="AXG67075.1"/>
    </source>
</evidence>
<evidence type="ECO:0000313" key="2">
    <source>
        <dbReference type="Proteomes" id="UP000262440"/>
    </source>
</evidence>
<keyword evidence="2" id="KW-1185">Reference proteome</keyword>
<sequence>MRKIVAVLKMRFLEQLRNGYEDGPLFDIIFFDGDPKAAPDFVRSRVCDKLFPNCIEDSIVGGYDYMVLNVRDMDVEVELKPGDFVVFRDNDSFTTIRGFDKAEVVDGTLVLH</sequence>